<gene>
    <name evidence="2" type="ORF">DCE93_06070</name>
</gene>
<dbReference type="EMBL" id="CP028913">
    <property type="protein sequence ID" value="AWB95277.1"/>
    <property type="molecule type" value="Genomic_DNA"/>
</dbReference>
<dbReference type="InterPro" id="IPR012433">
    <property type="entry name" value="Imm11"/>
</dbReference>
<keyword evidence="3" id="KW-1185">Reference proteome</keyword>
<proteinExistence type="predicted"/>
<evidence type="ECO:0000313" key="3">
    <source>
        <dbReference type="Proteomes" id="UP000244729"/>
    </source>
</evidence>
<sequence length="199" mass="23126">MEDSATMRLYKLDSAEGFAFVNSATDEDDDYFHQIYGDTNRRADDWVAPHFILRTTLGRQNLRIPDLHSQVTSDMFLNDRARAVIEPVAREDVEFLPLRLGDEVIWFMHVVRVIDAIDLEHTEHDRSWGSIDPRRWAFREEAIPAEVAVFRLPPNQRFISPYIYTEGLVDTILDAGLTGREFQLIWDSDLDTQPFVPPF</sequence>
<dbReference type="AlphaFoldDB" id="A0A2S0WVC7"/>
<reference evidence="2 3" key="1">
    <citation type="submission" date="2018-04" db="EMBL/GenBank/DDBJ databases">
        <authorList>
            <person name="Li J."/>
        </authorList>
    </citation>
    <scope>NUCLEOTIDE SEQUENCE [LARGE SCALE GENOMIC DNA]</scope>
    <source>
        <strain evidence="3">30A</strain>
    </source>
</reference>
<accession>A0A2S0WVC7</accession>
<feature type="domain" description="Immunity MXAN-0049 protein" evidence="1">
    <location>
        <begin position="58"/>
        <end position="183"/>
    </location>
</feature>
<dbReference type="KEGG" id="agm:DCE93_06070"/>
<name>A0A2S0WVC7_9MICO</name>
<evidence type="ECO:0000259" key="1">
    <source>
        <dbReference type="Pfam" id="PF07791"/>
    </source>
</evidence>
<evidence type="ECO:0000313" key="2">
    <source>
        <dbReference type="EMBL" id="AWB95277.1"/>
    </source>
</evidence>
<organism evidence="2 3">
    <name type="scientific">Agromyces badenianii</name>
    <dbReference type="NCBI Taxonomy" id="2080742"/>
    <lineage>
        <taxon>Bacteria</taxon>
        <taxon>Bacillati</taxon>
        <taxon>Actinomycetota</taxon>
        <taxon>Actinomycetes</taxon>
        <taxon>Micrococcales</taxon>
        <taxon>Microbacteriaceae</taxon>
        <taxon>Agromyces</taxon>
    </lineage>
</organism>
<protein>
    <recommendedName>
        <fullName evidence="1">Immunity MXAN-0049 protein domain-containing protein</fullName>
    </recommendedName>
</protein>
<dbReference type="Pfam" id="PF07791">
    <property type="entry name" value="Imm11"/>
    <property type="match status" value="1"/>
</dbReference>
<dbReference type="Proteomes" id="UP000244729">
    <property type="component" value="Chromosome"/>
</dbReference>